<accession>A0ABR2LYE3</accession>
<comment type="caution">
    <text evidence="2">The sequence shown here is derived from an EMBL/GenBank/DDBJ whole genome shotgun (WGS) entry which is preliminary data.</text>
</comment>
<name>A0ABR2LYE3_9ASPA</name>
<evidence type="ECO:0000256" key="1">
    <source>
        <dbReference type="SAM" id="MobiDB-lite"/>
    </source>
</evidence>
<evidence type="ECO:0000313" key="2">
    <source>
        <dbReference type="EMBL" id="KAK8953512.1"/>
    </source>
</evidence>
<feature type="region of interest" description="Disordered" evidence="1">
    <location>
        <begin position="16"/>
        <end position="49"/>
    </location>
</feature>
<protein>
    <submittedName>
        <fullName evidence="2">Uncharacterized protein</fullName>
    </submittedName>
</protein>
<sequence>MPLLRQFGILRHHRKIPRPRNIPGGQVENNGPPTRPRFSEPRRRCRTSLHRRPLSRRVPLSSQRLKKQRKRCGHRHHPLRLMTIPFYSPPLSLMGILMAAKSLTAVEFLQAEVAGEHLWRRRWLALRTRILFTFS</sequence>
<dbReference type="EMBL" id="JBBWWR010000014">
    <property type="protein sequence ID" value="KAK8953512.1"/>
    <property type="molecule type" value="Genomic_DNA"/>
</dbReference>
<proteinExistence type="predicted"/>
<dbReference type="Proteomes" id="UP001412067">
    <property type="component" value="Unassembled WGS sequence"/>
</dbReference>
<keyword evidence="3" id="KW-1185">Reference proteome</keyword>
<gene>
    <name evidence="2" type="ORF">KSP40_PGU014332</name>
</gene>
<organism evidence="2 3">
    <name type="scientific">Platanthera guangdongensis</name>
    <dbReference type="NCBI Taxonomy" id="2320717"/>
    <lineage>
        <taxon>Eukaryota</taxon>
        <taxon>Viridiplantae</taxon>
        <taxon>Streptophyta</taxon>
        <taxon>Embryophyta</taxon>
        <taxon>Tracheophyta</taxon>
        <taxon>Spermatophyta</taxon>
        <taxon>Magnoliopsida</taxon>
        <taxon>Liliopsida</taxon>
        <taxon>Asparagales</taxon>
        <taxon>Orchidaceae</taxon>
        <taxon>Orchidoideae</taxon>
        <taxon>Orchideae</taxon>
        <taxon>Orchidinae</taxon>
        <taxon>Platanthera</taxon>
    </lineage>
</organism>
<evidence type="ECO:0000313" key="3">
    <source>
        <dbReference type="Proteomes" id="UP001412067"/>
    </source>
</evidence>
<reference evidence="2 3" key="1">
    <citation type="journal article" date="2022" name="Nat. Plants">
        <title>Genomes of leafy and leafless Platanthera orchids illuminate the evolution of mycoheterotrophy.</title>
        <authorList>
            <person name="Li M.H."/>
            <person name="Liu K.W."/>
            <person name="Li Z."/>
            <person name="Lu H.C."/>
            <person name="Ye Q.L."/>
            <person name="Zhang D."/>
            <person name="Wang J.Y."/>
            <person name="Li Y.F."/>
            <person name="Zhong Z.M."/>
            <person name="Liu X."/>
            <person name="Yu X."/>
            <person name="Liu D.K."/>
            <person name="Tu X.D."/>
            <person name="Liu B."/>
            <person name="Hao Y."/>
            <person name="Liao X.Y."/>
            <person name="Jiang Y.T."/>
            <person name="Sun W.H."/>
            <person name="Chen J."/>
            <person name="Chen Y.Q."/>
            <person name="Ai Y."/>
            <person name="Zhai J.W."/>
            <person name="Wu S.S."/>
            <person name="Zhou Z."/>
            <person name="Hsiao Y.Y."/>
            <person name="Wu W.L."/>
            <person name="Chen Y.Y."/>
            <person name="Lin Y.F."/>
            <person name="Hsu J.L."/>
            <person name="Li C.Y."/>
            <person name="Wang Z.W."/>
            <person name="Zhao X."/>
            <person name="Zhong W.Y."/>
            <person name="Ma X.K."/>
            <person name="Ma L."/>
            <person name="Huang J."/>
            <person name="Chen G.Z."/>
            <person name="Huang M.Z."/>
            <person name="Huang L."/>
            <person name="Peng D.H."/>
            <person name="Luo Y.B."/>
            <person name="Zou S.Q."/>
            <person name="Chen S.P."/>
            <person name="Lan S."/>
            <person name="Tsai W.C."/>
            <person name="Van de Peer Y."/>
            <person name="Liu Z.J."/>
        </authorList>
    </citation>
    <scope>NUCLEOTIDE SEQUENCE [LARGE SCALE GENOMIC DNA]</scope>
    <source>
        <strain evidence="2">Lor288</strain>
    </source>
</reference>